<dbReference type="Proteomes" id="UP000184139">
    <property type="component" value="Unassembled WGS sequence"/>
</dbReference>
<evidence type="ECO:0000256" key="2">
    <source>
        <dbReference type="ARBA" id="ARBA00022723"/>
    </source>
</evidence>
<keyword evidence="9" id="KW-1185">Reference proteome</keyword>
<dbReference type="InterPro" id="IPR009051">
    <property type="entry name" value="Helical_ferredxn"/>
</dbReference>
<feature type="transmembrane region" description="Helical" evidence="6">
    <location>
        <begin position="322"/>
        <end position="344"/>
    </location>
</feature>
<reference evidence="8 9" key="1">
    <citation type="submission" date="2016-11" db="EMBL/GenBank/DDBJ databases">
        <authorList>
            <person name="Jaros S."/>
            <person name="Januszkiewicz K."/>
            <person name="Wedrychowicz H."/>
        </authorList>
    </citation>
    <scope>NUCLEOTIDE SEQUENCE [LARGE SCALE GENOMIC DNA]</scope>
    <source>
        <strain evidence="8 9">DSM 9705</strain>
    </source>
</reference>
<dbReference type="SUPFAM" id="SSF103501">
    <property type="entry name" value="Respiratory nitrate reductase 1 gamma chain"/>
    <property type="match status" value="1"/>
</dbReference>
<feature type="transmembrane region" description="Helical" evidence="6">
    <location>
        <begin position="285"/>
        <end position="302"/>
    </location>
</feature>
<evidence type="ECO:0000256" key="6">
    <source>
        <dbReference type="SAM" id="Phobius"/>
    </source>
</evidence>
<evidence type="ECO:0000256" key="1">
    <source>
        <dbReference type="ARBA" id="ARBA00022485"/>
    </source>
</evidence>
<feature type="transmembrane region" description="Helical" evidence="6">
    <location>
        <begin position="165"/>
        <end position="187"/>
    </location>
</feature>
<dbReference type="InterPro" id="IPR017900">
    <property type="entry name" value="4Fe4S_Fe_S_CS"/>
</dbReference>
<dbReference type="RefSeq" id="WP_073375794.1">
    <property type="nucleotide sequence ID" value="NZ_FQXS01000010.1"/>
</dbReference>
<dbReference type="EMBL" id="FQXS01000010">
    <property type="protein sequence ID" value="SHH81830.1"/>
    <property type="molecule type" value="Genomic_DNA"/>
</dbReference>
<keyword evidence="6" id="KW-0472">Membrane</keyword>
<dbReference type="GO" id="GO:0051539">
    <property type="term" value="F:4 iron, 4 sulfur cluster binding"/>
    <property type="evidence" value="ECO:0007669"/>
    <property type="project" value="UniProtKB-KW"/>
</dbReference>
<feature type="domain" description="4Fe-4S ferredoxin-type" evidence="7">
    <location>
        <begin position="57"/>
        <end position="82"/>
    </location>
</feature>
<dbReference type="InterPro" id="IPR017896">
    <property type="entry name" value="4Fe4S_Fe-S-bd"/>
</dbReference>
<dbReference type="PROSITE" id="PS51379">
    <property type="entry name" value="4FE4S_FER_2"/>
    <property type="match status" value="1"/>
</dbReference>
<dbReference type="Gene3D" id="1.20.950.20">
    <property type="entry name" value="Transmembrane di-heme cytochromes, Chain C"/>
    <property type="match status" value="1"/>
</dbReference>
<dbReference type="InterPro" id="IPR051460">
    <property type="entry name" value="HdrC_iron-sulfur_subunit"/>
</dbReference>
<keyword evidence="5" id="KW-0411">Iron-sulfur</keyword>
<dbReference type="AlphaFoldDB" id="A0A1M5W316"/>
<dbReference type="OrthoDB" id="9794954at2"/>
<dbReference type="Pfam" id="PF13183">
    <property type="entry name" value="Fer4_8"/>
    <property type="match status" value="1"/>
</dbReference>
<keyword evidence="6" id="KW-1133">Transmembrane helix</keyword>
<sequence>MNVQPDLTFIKYLKGAGGDTLKKCYQCATCSVRCPLSTDEKPFPRKEMIWSQWGMKDKLLADPDVFLCHQCGDCTTYCPRGAKPGEVLGAIRAYAYTHFGWPSGLAKLASSAKGLPMLIGIPVVVIFVMWLISGGMHIPNKEHFADHGYQQFFGTWDFKWYAKNIFFIVLIMVPSLGLAIVSLYMGLTRLWKQMKNNADISGNYRPSVPQFVGQFLWPSIVEILTHKRFKECGTNHDRTRGHLPLMLAFIGLFIVTCWSLLKNDILGLFWPSLHGPLPLYDPFKILANVSAIALLFGIYVLWSNRSKAESEGTSSKTFYDWFLIWMIMAVGVTGFGAQIIRWINIPSLGYFVYFLHLVSVMMLFLYLPYTKFAHIAYRTTAMAFEKFRSSAFGKPVIEQ</sequence>
<dbReference type="GO" id="GO:0046872">
    <property type="term" value="F:metal ion binding"/>
    <property type="evidence" value="ECO:0007669"/>
    <property type="project" value="UniProtKB-KW"/>
</dbReference>
<keyword evidence="6" id="KW-0812">Transmembrane</keyword>
<evidence type="ECO:0000256" key="3">
    <source>
        <dbReference type="ARBA" id="ARBA00023002"/>
    </source>
</evidence>
<keyword evidence="3" id="KW-0560">Oxidoreductase</keyword>
<evidence type="ECO:0000259" key="7">
    <source>
        <dbReference type="PROSITE" id="PS51379"/>
    </source>
</evidence>
<dbReference type="STRING" id="1121409.SAMN02745124_02065"/>
<keyword evidence="4" id="KW-0408">Iron</keyword>
<evidence type="ECO:0000313" key="9">
    <source>
        <dbReference type="Proteomes" id="UP000184139"/>
    </source>
</evidence>
<keyword evidence="1" id="KW-0004">4Fe-4S</keyword>
<protein>
    <submittedName>
        <fullName evidence="8">Putative adenylylsulfate reductase-associated electron transfer protein QmoC</fullName>
    </submittedName>
</protein>
<proteinExistence type="predicted"/>
<feature type="transmembrane region" description="Helical" evidence="6">
    <location>
        <begin position="243"/>
        <end position="261"/>
    </location>
</feature>
<dbReference type="NCBIfam" id="NF038018">
    <property type="entry name" value="qmoC"/>
    <property type="match status" value="1"/>
</dbReference>
<dbReference type="GO" id="GO:0005886">
    <property type="term" value="C:plasma membrane"/>
    <property type="evidence" value="ECO:0007669"/>
    <property type="project" value="TreeGrafter"/>
</dbReference>
<accession>A0A1M5W316</accession>
<keyword evidence="2" id="KW-0479">Metal-binding</keyword>
<dbReference type="Gene3D" id="1.10.1060.10">
    <property type="entry name" value="Alpha-helical ferredoxin"/>
    <property type="match status" value="1"/>
</dbReference>
<dbReference type="SUPFAM" id="SSF46548">
    <property type="entry name" value="alpha-helical ferredoxin"/>
    <property type="match status" value="1"/>
</dbReference>
<organism evidence="8 9">
    <name type="scientific">Desulfofustis glycolicus DSM 9705</name>
    <dbReference type="NCBI Taxonomy" id="1121409"/>
    <lineage>
        <taxon>Bacteria</taxon>
        <taxon>Pseudomonadati</taxon>
        <taxon>Thermodesulfobacteriota</taxon>
        <taxon>Desulfobulbia</taxon>
        <taxon>Desulfobulbales</taxon>
        <taxon>Desulfocapsaceae</taxon>
        <taxon>Desulfofustis</taxon>
    </lineage>
</organism>
<dbReference type="PANTHER" id="PTHR43255">
    <property type="entry name" value="IRON-SULFUR-BINDING OXIDOREDUCTASE FADF-RELATED-RELATED"/>
    <property type="match status" value="1"/>
</dbReference>
<name>A0A1M5W316_9BACT</name>
<gene>
    <name evidence="8" type="ORF">SAMN02745124_02065</name>
</gene>
<evidence type="ECO:0000256" key="4">
    <source>
        <dbReference type="ARBA" id="ARBA00023004"/>
    </source>
</evidence>
<dbReference type="PROSITE" id="PS00198">
    <property type="entry name" value="4FE4S_FER_1"/>
    <property type="match status" value="1"/>
</dbReference>
<evidence type="ECO:0000256" key="5">
    <source>
        <dbReference type="ARBA" id="ARBA00023014"/>
    </source>
</evidence>
<evidence type="ECO:0000313" key="8">
    <source>
        <dbReference type="EMBL" id="SHH81830.1"/>
    </source>
</evidence>
<dbReference type="GO" id="GO:0016491">
    <property type="term" value="F:oxidoreductase activity"/>
    <property type="evidence" value="ECO:0007669"/>
    <property type="project" value="UniProtKB-KW"/>
</dbReference>
<feature type="transmembrane region" description="Helical" evidence="6">
    <location>
        <begin position="350"/>
        <end position="369"/>
    </location>
</feature>
<feature type="transmembrane region" description="Helical" evidence="6">
    <location>
        <begin position="115"/>
        <end position="132"/>
    </location>
</feature>
<dbReference type="InterPro" id="IPR036197">
    <property type="entry name" value="NarG-like_sf"/>
</dbReference>
<dbReference type="PANTHER" id="PTHR43255:SF1">
    <property type="entry name" value="IRON-SULFUR-BINDING OXIDOREDUCTASE FADF-RELATED"/>
    <property type="match status" value="1"/>
</dbReference>